<sequence>MKAIEMKYIAMICLLSLTGCTADKIFNDPDLSGVLPEIHFLTSVGTRASDTENLTDGAKVRIYPYLQKKGITAPAVTQKDYAVSATVLTPSGTGDAAKAMILPSGTFRFYAVSTNSTTEDVPVFDVTATNGTPVLGNGAGQGGTTTAALKNGVDYLHVTAEKTIQFGTTSTDIPLQFAHKGTQVQLTIIFGGNVGAADANAAETFELAKVYVQQTDPADSYMRLNTGDIRFGNTTAGPPLACNTSSVGGKETLTDNTNMAEMNVVKLDNYVNGTTTPATQVATYNMLPLKGADGTGTQKLWVQVTVKDIKIGETVHATHTYTGKLDASAGWKPGESNRYTLTLSGSEITFSGVTVESWVAGGSGGEVGDVSDN</sequence>
<dbReference type="HOGENOM" id="CLU_741557_0_0_10"/>
<evidence type="ECO:0000313" key="1">
    <source>
        <dbReference type="EMBL" id="KKB50479.1"/>
    </source>
</evidence>
<dbReference type="CDD" id="cd13121">
    <property type="entry name" value="BF2867_like_C"/>
    <property type="match status" value="1"/>
</dbReference>
<name>A0A0F5IY07_9BACT</name>
<dbReference type="PATRIC" id="fig|1203610.3.peg.4092"/>
<dbReference type="Gene3D" id="2.60.40.2630">
    <property type="match status" value="1"/>
</dbReference>
<proteinExistence type="predicted"/>
<dbReference type="EMBL" id="AQHW01000020">
    <property type="protein sequence ID" value="KKB50479.1"/>
    <property type="molecule type" value="Genomic_DNA"/>
</dbReference>
<reference evidence="1 2" key="1">
    <citation type="submission" date="2013-04" db="EMBL/GenBank/DDBJ databases">
        <title>The Genome Sequence of Parabacteroides gordonii DSM 23371.</title>
        <authorList>
            <consortium name="The Broad Institute Genomics Platform"/>
            <person name="Earl A."/>
            <person name="Ward D."/>
            <person name="Feldgarden M."/>
            <person name="Gevers D."/>
            <person name="Martens E."/>
            <person name="Sakamoto M."/>
            <person name="Benno Y."/>
            <person name="Suzuki N."/>
            <person name="Matsunaga N."/>
            <person name="Koshihara K."/>
            <person name="Seki M."/>
            <person name="Komiya H."/>
            <person name="Walker B."/>
            <person name="Young S."/>
            <person name="Zeng Q."/>
            <person name="Gargeya S."/>
            <person name="Fitzgerald M."/>
            <person name="Haas B."/>
            <person name="Abouelleil A."/>
            <person name="Allen A.W."/>
            <person name="Alvarado L."/>
            <person name="Arachchi H.M."/>
            <person name="Berlin A.M."/>
            <person name="Chapman S.B."/>
            <person name="Gainer-Dewar J."/>
            <person name="Goldberg J."/>
            <person name="Griggs A."/>
            <person name="Gujja S."/>
            <person name="Hansen M."/>
            <person name="Howarth C."/>
            <person name="Imamovic A."/>
            <person name="Ireland A."/>
            <person name="Larimer J."/>
            <person name="McCowan C."/>
            <person name="Murphy C."/>
            <person name="Pearson M."/>
            <person name="Poon T.W."/>
            <person name="Priest M."/>
            <person name="Roberts A."/>
            <person name="Saif S."/>
            <person name="Shea T."/>
            <person name="Sisk P."/>
            <person name="Sykes S."/>
            <person name="Wortman J."/>
            <person name="Nusbaum C."/>
            <person name="Birren B."/>
        </authorList>
    </citation>
    <scope>NUCLEOTIDE SEQUENCE [LARGE SCALE GENOMIC DNA]</scope>
    <source>
        <strain evidence="1 2">MS-1</strain>
    </source>
</reference>
<dbReference type="AlphaFoldDB" id="A0A0F5IY07"/>
<dbReference type="Proteomes" id="UP000033035">
    <property type="component" value="Unassembled WGS sequence"/>
</dbReference>
<protein>
    <recommendedName>
        <fullName evidence="3">Major fimbrial subunit protein N-terminal domain-containing protein</fullName>
    </recommendedName>
</protein>
<gene>
    <name evidence="1" type="ORF">HMPREF1536_04015</name>
</gene>
<dbReference type="STRING" id="1203610.HMPREF1536_04015"/>
<accession>A0A0F5IY07</accession>
<keyword evidence="2" id="KW-1185">Reference proteome</keyword>
<evidence type="ECO:0008006" key="3">
    <source>
        <dbReference type="Google" id="ProtNLM"/>
    </source>
</evidence>
<dbReference type="RefSeq" id="WP_028729449.1">
    <property type="nucleotide sequence ID" value="NZ_KE386763.1"/>
</dbReference>
<dbReference type="InterPro" id="IPR025049">
    <property type="entry name" value="Mfa-like_1"/>
</dbReference>
<dbReference type="Pfam" id="PF13149">
    <property type="entry name" value="Mfa_like_1"/>
    <property type="match status" value="1"/>
</dbReference>
<evidence type="ECO:0000313" key="2">
    <source>
        <dbReference type="Proteomes" id="UP000033035"/>
    </source>
</evidence>
<dbReference type="PROSITE" id="PS51257">
    <property type="entry name" value="PROKAR_LIPOPROTEIN"/>
    <property type="match status" value="1"/>
</dbReference>
<comment type="caution">
    <text evidence="1">The sequence shown here is derived from an EMBL/GenBank/DDBJ whole genome shotgun (WGS) entry which is preliminary data.</text>
</comment>
<organism evidence="1 2">
    <name type="scientific">Parabacteroides gordonii MS-1 = DSM 23371</name>
    <dbReference type="NCBI Taxonomy" id="1203610"/>
    <lineage>
        <taxon>Bacteria</taxon>
        <taxon>Pseudomonadati</taxon>
        <taxon>Bacteroidota</taxon>
        <taxon>Bacteroidia</taxon>
        <taxon>Bacteroidales</taxon>
        <taxon>Tannerellaceae</taxon>
        <taxon>Parabacteroides</taxon>
    </lineage>
</organism>